<keyword evidence="3" id="KW-1185">Reference proteome</keyword>
<evidence type="ECO:0000313" key="2">
    <source>
        <dbReference type="EMBL" id="RNI38952.1"/>
    </source>
</evidence>
<dbReference type="OrthoDB" id="1525197at2"/>
<dbReference type="EMBL" id="RJJR01000002">
    <property type="protein sequence ID" value="RNI38952.1"/>
    <property type="molecule type" value="Genomic_DNA"/>
</dbReference>
<proteinExistence type="predicted"/>
<feature type="compositionally biased region" description="Basic residues" evidence="1">
    <location>
        <begin position="158"/>
        <end position="168"/>
    </location>
</feature>
<feature type="region of interest" description="Disordered" evidence="1">
    <location>
        <begin position="138"/>
        <end position="168"/>
    </location>
</feature>
<accession>A0A3M9NME2</accession>
<dbReference type="Proteomes" id="UP000267223">
    <property type="component" value="Unassembled WGS sequence"/>
</dbReference>
<dbReference type="AlphaFoldDB" id="A0A3M9NME2"/>
<protein>
    <submittedName>
        <fullName evidence="2">Uncharacterized protein</fullName>
    </submittedName>
</protein>
<name>A0A3M9NME2_9BACT</name>
<reference evidence="2 3" key="1">
    <citation type="submission" date="2018-11" db="EMBL/GenBank/DDBJ databases">
        <title>Draft genome sequence of Ferruginibacter sp. BO-59.</title>
        <authorList>
            <person name="Im W.T."/>
        </authorList>
    </citation>
    <scope>NUCLEOTIDE SEQUENCE [LARGE SCALE GENOMIC DNA]</scope>
    <source>
        <strain evidence="2 3">BO-59</strain>
    </source>
</reference>
<gene>
    <name evidence="2" type="ORF">EFY79_04645</name>
</gene>
<evidence type="ECO:0000313" key="3">
    <source>
        <dbReference type="Proteomes" id="UP000267223"/>
    </source>
</evidence>
<comment type="caution">
    <text evidence="2">The sequence shown here is derived from an EMBL/GenBank/DDBJ whole genome shotgun (WGS) entry which is preliminary data.</text>
</comment>
<evidence type="ECO:0000256" key="1">
    <source>
        <dbReference type="SAM" id="MobiDB-lite"/>
    </source>
</evidence>
<sequence length="168" mass="19517">MKEAVSKKLSLINLEALNEKEANKYVVYQAILESLPGCRDLDDLKERLMNKNIETLYKYKGQTNELQGIGFKIGNFKYKGSEIDRKFSVLNLQKGIVKQRINQDGEFFKEIHLSQSLSQNKSSEKYKDFKNQRTLLNELLTPEKQPMNADEDFSPDKPKKKKSKCLHL</sequence>
<organism evidence="2 3">
    <name type="scientific">Hanamia caeni</name>
    <dbReference type="NCBI Taxonomy" id="2294116"/>
    <lineage>
        <taxon>Bacteria</taxon>
        <taxon>Pseudomonadati</taxon>
        <taxon>Bacteroidota</taxon>
        <taxon>Chitinophagia</taxon>
        <taxon>Chitinophagales</taxon>
        <taxon>Chitinophagaceae</taxon>
        <taxon>Hanamia</taxon>
    </lineage>
</organism>
<dbReference type="RefSeq" id="WP_123119517.1">
    <property type="nucleotide sequence ID" value="NZ_RJJR01000002.1"/>
</dbReference>